<organism evidence="6">
    <name type="scientific">Chlorobium phaeobacteroides (strain BS1)</name>
    <dbReference type="NCBI Taxonomy" id="331678"/>
    <lineage>
        <taxon>Bacteria</taxon>
        <taxon>Pseudomonadati</taxon>
        <taxon>Chlorobiota</taxon>
        <taxon>Chlorobiia</taxon>
        <taxon>Chlorobiales</taxon>
        <taxon>Chlorobiaceae</taxon>
        <taxon>Chlorobium/Pelodictyon group</taxon>
        <taxon>Chlorobium</taxon>
    </lineage>
</organism>
<name>B3EJ50_CHLPB</name>
<comment type="catalytic activity">
    <reaction evidence="5">
        <text>(6S)-5-formyl-5,6,7,8-tetrahydrofolate + ATP = (6R)-5,10-methenyltetrahydrofolate + ADP + phosphate</text>
        <dbReference type="Rhea" id="RHEA:10488"/>
        <dbReference type="ChEBI" id="CHEBI:30616"/>
        <dbReference type="ChEBI" id="CHEBI:43474"/>
        <dbReference type="ChEBI" id="CHEBI:57455"/>
        <dbReference type="ChEBI" id="CHEBI:57457"/>
        <dbReference type="ChEBI" id="CHEBI:456216"/>
        <dbReference type="EC" id="6.3.3.2"/>
    </reaction>
</comment>
<feature type="binding site" evidence="4">
    <location>
        <begin position="136"/>
        <end position="144"/>
    </location>
    <ligand>
        <name>ATP</name>
        <dbReference type="ChEBI" id="CHEBI:30616"/>
    </ligand>
</feature>
<feature type="binding site" evidence="4">
    <location>
        <begin position="7"/>
        <end position="11"/>
    </location>
    <ligand>
        <name>ATP</name>
        <dbReference type="ChEBI" id="CHEBI:30616"/>
    </ligand>
</feature>
<dbReference type="InterPro" id="IPR024185">
    <property type="entry name" value="FTHF_cligase-like_sf"/>
</dbReference>
<dbReference type="NCBIfam" id="TIGR02727">
    <property type="entry name" value="MTHFS_bact"/>
    <property type="match status" value="1"/>
</dbReference>
<dbReference type="InterPro" id="IPR002698">
    <property type="entry name" value="FTHF_cligase"/>
</dbReference>
<dbReference type="GO" id="GO:0035999">
    <property type="term" value="P:tetrahydrofolate interconversion"/>
    <property type="evidence" value="ECO:0007669"/>
    <property type="project" value="TreeGrafter"/>
</dbReference>
<dbReference type="SUPFAM" id="SSF100950">
    <property type="entry name" value="NagB/RpiA/CoA transferase-like"/>
    <property type="match status" value="1"/>
</dbReference>
<evidence type="ECO:0000256" key="2">
    <source>
        <dbReference type="ARBA" id="ARBA00022741"/>
    </source>
</evidence>
<evidence type="ECO:0000256" key="5">
    <source>
        <dbReference type="RuleBase" id="RU361279"/>
    </source>
</evidence>
<feature type="binding site" evidence="4">
    <location>
        <position position="53"/>
    </location>
    <ligand>
        <name>substrate</name>
    </ligand>
</feature>
<comment type="cofactor">
    <cofactor evidence="5">
        <name>Mg(2+)</name>
        <dbReference type="ChEBI" id="CHEBI:18420"/>
    </cofactor>
</comment>
<dbReference type="GO" id="GO:0009396">
    <property type="term" value="P:folic acid-containing compound biosynthetic process"/>
    <property type="evidence" value="ECO:0007669"/>
    <property type="project" value="TreeGrafter"/>
</dbReference>
<gene>
    <name evidence="6" type="ordered locus">Cphamn1_1320</name>
</gene>
<dbReference type="OrthoDB" id="9801938at2"/>
<dbReference type="PIRSF" id="PIRSF006806">
    <property type="entry name" value="FTHF_cligase"/>
    <property type="match status" value="1"/>
</dbReference>
<dbReference type="PANTHER" id="PTHR23407">
    <property type="entry name" value="ATPASE INHIBITOR/5-FORMYLTETRAHYDROFOLATE CYCLO-LIGASE"/>
    <property type="match status" value="1"/>
</dbReference>
<keyword evidence="5" id="KW-0479">Metal-binding</keyword>
<evidence type="ECO:0000313" key="6">
    <source>
        <dbReference type="EMBL" id="ACE04250.1"/>
    </source>
</evidence>
<dbReference type="PANTHER" id="PTHR23407:SF1">
    <property type="entry name" value="5-FORMYLTETRAHYDROFOLATE CYCLO-LIGASE"/>
    <property type="match status" value="1"/>
</dbReference>
<comment type="similarity">
    <text evidence="1 5">Belongs to the 5-formyltetrahydrofolate cyclo-ligase family.</text>
</comment>
<dbReference type="KEGG" id="cpb:Cphamn1_1320"/>
<evidence type="ECO:0000256" key="1">
    <source>
        <dbReference type="ARBA" id="ARBA00010638"/>
    </source>
</evidence>
<protein>
    <recommendedName>
        <fullName evidence="5">5-formyltetrahydrofolate cyclo-ligase</fullName>
        <ecNumber evidence="5">6.3.3.2</ecNumber>
    </recommendedName>
</protein>
<dbReference type="EC" id="6.3.3.2" evidence="5"/>
<dbReference type="GO" id="GO:0046872">
    <property type="term" value="F:metal ion binding"/>
    <property type="evidence" value="ECO:0007669"/>
    <property type="project" value="UniProtKB-KW"/>
</dbReference>
<dbReference type="InterPro" id="IPR037171">
    <property type="entry name" value="NagB/RpiA_transferase-like"/>
</dbReference>
<keyword evidence="6" id="KW-0436">Ligase</keyword>
<evidence type="ECO:0000256" key="4">
    <source>
        <dbReference type="PIRSR" id="PIRSR006806-1"/>
    </source>
</evidence>
<dbReference type="HOGENOM" id="CLU_066245_2_2_10"/>
<dbReference type="GO" id="GO:0005524">
    <property type="term" value="F:ATP binding"/>
    <property type="evidence" value="ECO:0007669"/>
    <property type="project" value="UniProtKB-KW"/>
</dbReference>
<accession>B3EJ50</accession>
<keyword evidence="5" id="KW-0460">Magnesium</keyword>
<evidence type="ECO:0000256" key="3">
    <source>
        <dbReference type="ARBA" id="ARBA00022840"/>
    </source>
</evidence>
<dbReference type="STRING" id="331678.Cphamn1_1320"/>
<dbReference type="GO" id="GO:0030272">
    <property type="term" value="F:5-formyltetrahydrofolate cyclo-ligase activity"/>
    <property type="evidence" value="ECO:0007669"/>
    <property type="project" value="UniProtKB-EC"/>
</dbReference>
<proteinExistence type="inferred from homology"/>
<reference evidence="6" key="1">
    <citation type="submission" date="2008-06" db="EMBL/GenBank/DDBJ databases">
        <title>Complete sequence of Chlorobium phaeobacteroides BS1.</title>
        <authorList>
            <consortium name="US DOE Joint Genome Institute"/>
            <person name="Lucas S."/>
            <person name="Copeland A."/>
            <person name="Lapidus A."/>
            <person name="Glavina del Rio T."/>
            <person name="Dalin E."/>
            <person name="Tice H."/>
            <person name="Bruce D."/>
            <person name="Goodwin L."/>
            <person name="Pitluck S."/>
            <person name="Schmutz J."/>
            <person name="Larimer F."/>
            <person name="Land M."/>
            <person name="Hauser L."/>
            <person name="Kyrpides N."/>
            <person name="Ovchinnikova G."/>
            <person name="Li T."/>
            <person name="Liu Z."/>
            <person name="Zhao F."/>
            <person name="Overmann J."/>
            <person name="Bryant D.A."/>
            <person name="Richardson P."/>
        </authorList>
    </citation>
    <scope>NUCLEOTIDE SEQUENCE [LARGE SCALE GENOMIC DNA]</scope>
    <source>
        <strain evidence="6">BS1</strain>
    </source>
</reference>
<dbReference type="Pfam" id="PF01812">
    <property type="entry name" value="5-FTHF_cyc-lig"/>
    <property type="match status" value="1"/>
</dbReference>
<feature type="binding site" evidence="4">
    <location>
        <position position="60"/>
    </location>
    <ligand>
        <name>substrate</name>
    </ligand>
</feature>
<keyword evidence="3 4" id="KW-0067">ATP-binding</keyword>
<sequence length="194" mass="21821">MNKAESKERIRRECRERRASMDSEEWRSASSLIAENVAGIQEFREARTVMMYLSMNERREVDTAPLISLCASFGNSSLYVPVTRGETLCMVPFNEGDEVTDGRFGQPEPVSDNGCADVLPDVVILPVVAVDREGRRLGYGKGYYDRFIAGLRLQGATPFTLAVAFSFQLVSHVPEDPWDEKIDCVVTEKEVVRF</sequence>
<dbReference type="AlphaFoldDB" id="B3EJ50"/>
<dbReference type="eggNOG" id="COG0212">
    <property type="taxonomic scope" value="Bacteria"/>
</dbReference>
<dbReference type="EMBL" id="CP001101">
    <property type="protein sequence ID" value="ACE04250.1"/>
    <property type="molecule type" value="Genomic_DNA"/>
</dbReference>
<keyword evidence="2 4" id="KW-0547">Nucleotide-binding</keyword>
<dbReference type="Gene3D" id="3.40.50.10420">
    <property type="entry name" value="NagB/RpiA/CoA transferase-like"/>
    <property type="match status" value="1"/>
</dbReference>